<dbReference type="Proteomes" id="UP000237222">
    <property type="component" value="Unassembled WGS sequence"/>
</dbReference>
<dbReference type="AlphaFoldDB" id="A0A2S4HD19"/>
<feature type="transmembrane region" description="Helical" evidence="1">
    <location>
        <begin position="59"/>
        <end position="78"/>
    </location>
</feature>
<comment type="caution">
    <text evidence="2">The sequence shown here is derived from an EMBL/GenBank/DDBJ whole genome shotgun (WGS) entry which is preliminary data.</text>
</comment>
<feature type="transmembrane region" description="Helical" evidence="1">
    <location>
        <begin position="32"/>
        <end position="52"/>
    </location>
</feature>
<reference evidence="2" key="1">
    <citation type="submission" date="2018-01" db="EMBL/GenBank/DDBJ databases">
        <authorList>
            <person name="Yu X.-D."/>
        </authorList>
    </citation>
    <scope>NUCLEOTIDE SEQUENCE</scope>
    <source>
        <strain evidence="2">ZX-21</strain>
    </source>
</reference>
<sequence>MRRVLIVAIVALYSMALLCAFMPELLGEWTTYYMYFIAAILLVHVAELGLFFKYVKKYPGSLVLSIFLTIIFGFLHWLPYKNKG</sequence>
<organism evidence="2 3">
    <name type="scientific">Zhongshania marina</name>
    <dbReference type="NCBI Taxonomy" id="2304603"/>
    <lineage>
        <taxon>Bacteria</taxon>
        <taxon>Pseudomonadati</taxon>
        <taxon>Pseudomonadota</taxon>
        <taxon>Gammaproteobacteria</taxon>
        <taxon>Cellvibrionales</taxon>
        <taxon>Spongiibacteraceae</taxon>
        <taxon>Zhongshania</taxon>
    </lineage>
</organism>
<proteinExistence type="predicted"/>
<evidence type="ECO:0000313" key="2">
    <source>
        <dbReference type="EMBL" id="POP51896.1"/>
    </source>
</evidence>
<keyword evidence="1" id="KW-1133">Transmembrane helix</keyword>
<evidence type="ECO:0000313" key="3">
    <source>
        <dbReference type="Proteomes" id="UP000237222"/>
    </source>
</evidence>
<accession>A0A2S4HD19</accession>
<dbReference type="RefSeq" id="WP_103685255.1">
    <property type="nucleotide sequence ID" value="NZ_PQGG01000033.1"/>
</dbReference>
<dbReference type="EMBL" id="PQGG01000033">
    <property type="protein sequence ID" value="POP51896.1"/>
    <property type="molecule type" value="Genomic_DNA"/>
</dbReference>
<dbReference type="OrthoDB" id="6227845at2"/>
<protein>
    <recommendedName>
        <fullName evidence="4">DUF1145 domain-containing protein</fullName>
    </recommendedName>
</protein>
<keyword evidence="1" id="KW-0472">Membrane</keyword>
<evidence type="ECO:0000256" key="1">
    <source>
        <dbReference type="SAM" id="Phobius"/>
    </source>
</evidence>
<evidence type="ECO:0008006" key="4">
    <source>
        <dbReference type="Google" id="ProtNLM"/>
    </source>
</evidence>
<name>A0A2S4HD19_9GAMM</name>
<keyword evidence="1" id="KW-0812">Transmembrane</keyword>
<gene>
    <name evidence="2" type="ORF">C0068_14785</name>
</gene>